<name>A0AAE3P2S3_9BACT</name>
<evidence type="ECO:0000256" key="1">
    <source>
        <dbReference type="ARBA" id="ARBA00001231"/>
    </source>
</evidence>
<dbReference type="InterPro" id="IPR017853">
    <property type="entry name" value="GH"/>
</dbReference>
<dbReference type="CDD" id="cd06563">
    <property type="entry name" value="GH20_chitobiase-like"/>
    <property type="match status" value="1"/>
</dbReference>
<dbReference type="PROSITE" id="PS51820">
    <property type="entry name" value="PA14"/>
    <property type="match status" value="1"/>
</dbReference>
<sequence length="737" mass="84842">MKLKIFIVLSLISISILTAQEKVSIIPQPTKLELQKGYFVFNSNTKVWIDPNKELEQLGKYFTDLINQQSGLKLNATWKMTREIPKSLIRIEFKKDFKNEEAYSLQIKPNLIKIQAKGGAGIFYALQTLFQLFPLNEKQIKVQCLKIYDEPRFQWRGAHLDVCRHFFPVEFVKKYIDILAMYKMNRFHWHLTEDQGWRIEIKKYPKLTEIGAWRKDENGNLYGGFYTQEQIKDIIDYAKKKYITIIPEIEMPGHSLAALASYPQFSCTGGPFEVLNHWTITKDVYCAGNDSTFIFLQNILSEVMDLFPSDIIHIGGDEVPKDSWKECPKCQARIKTENLKDEHELQSYFIRRIEKFVNSKGKKIIGWDEILEGGLAPNALVMSWRGIAGGIAAAKQKHFVVMSPGTHCYFDHYQALQNEPKAIGGYTTLEKVYSFEPVPSELNEEEAKYILGAQANVWTEYIETTDHVEYMLLPRLIALSEVVWSDKNSRNLDDFLYRIKKHYEILSTKNINFRIPTPLPDENEILISKGTKVTFNKPIDNSNIFYTIDGTEPTINSIKYTEPLIIDDNILIKAKTFLPNGKSNTLSSVHFTIIDSTMNGINYKYYEGVFDSIPDLTKLNPIKEGKIYKLSLSEIKPTKESYAVSISGYLNIENDDEYKFYLTSDDGSKLFIDGKLITNNDGVHKIKEASNSVYLTKGKIPFEIQYFNKWSSGSLKLEIESSQLPRKNVSADMLFIN</sequence>
<evidence type="ECO:0000259" key="8">
    <source>
        <dbReference type="PROSITE" id="PS51820"/>
    </source>
</evidence>
<keyword evidence="7" id="KW-0732">Signal</keyword>
<dbReference type="InterPro" id="IPR029018">
    <property type="entry name" value="Hex-like_dom2"/>
</dbReference>
<keyword evidence="10" id="KW-1185">Reference proteome</keyword>
<dbReference type="GO" id="GO:0030203">
    <property type="term" value="P:glycosaminoglycan metabolic process"/>
    <property type="evidence" value="ECO:0007669"/>
    <property type="project" value="TreeGrafter"/>
</dbReference>
<dbReference type="SUPFAM" id="SSF55545">
    <property type="entry name" value="beta-N-acetylhexosaminidase-like domain"/>
    <property type="match status" value="1"/>
</dbReference>
<feature type="chain" id="PRO_5042281403" description="beta-N-acetylhexosaminidase" evidence="7">
    <location>
        <begin position="20"/>
        <end position="737"/>
    </location>
</feature>
<dbReference type="SUPFAM" id="SSF51445">
    <property type="entry name" value="(Trans)glycosidases"/>
    <property type="match status" value="1"/>
</dbReference>
<dbReference type="GO" id="GO:0005975">
    <property type="term" value="P:carbohydrate metabolic process"/>
    <property type="evidence" value="ECO:0007669"/>
    <property type="project" value="InterPro"/>
</dbReference>
<accession>A0AAE3P2S3</accession>
<gene>
    <name evidence="9" type="ORF">P0M35_13585</name>
</gene>
<keyword evidence="4" id="KW-0378">Hydrolase</keyword>
<dbReference type="Pfam" id="PF02838">
    <property type="entry name" value="Glyco_hydro_20b"/>
    <property type="match status" value="1"/>
</dbReference>
<evidence type="ECO:0000256" key="5">
    <source>
        <dbReference type="ARBA" id="ARBA00023295"/>
    </source>
</evidence>
<feature type="signal peptide" evidence="7">
    <location>
        <begin position="1"/>
        <end position="19"/>
    </location>
</feature>
<dbReference type="SUPFAM" id="SSF56988">
    <property type="entry name" value="Anthrax protective antigen"/>
    <property type="match status" value="1"/>
</dbReference>
<dbReference type="GO" id="GO:0004563">
    <property type="term" value="F:beta-N-acetylhexosaminidase activity"/>
    <property type="evidence" value="ECO:0007669"/>
    <property type="project" value="UniProtKB-EC"/>
</dbReference>
<dbReference type="Pfam" id="PF13287">
    <property type="entry name" value="Fn3_assoc"/>
    <property type="match status" value="1"/>
</dbReference>
<dbReference type="Pfam" id="PF00728">
    <property type="entry name" value="Glyco_hydro_20"/>
    <property type="match status" value="1"/>
</dbReference>
<dbReference type="RefSeq" id="WP_321536963.1">
    <property type="nucleotide sequence ID" value="NZ_JARGDL010000030.1"/>
</dbReference>
<comment type="catalytic activity">
    <reaction evidence="1">
        <text>Hydrolysis of terminal non-reducing N-acetyl-D-hexosamine residues in N-acetyl-beta-D-hexosaminides.</text>
        <dbReference type="EC" id="3.2.1.52"/>
    </reaction>
</comment>
<dbReference type="Pfam" id="PF07691">
    <property type="entry name" value="PA14"/>
    <property type="match status" value="1"/>
</dbReference>
<dbReference type="Proteomes" id="UP001221302">
    <property type="component" value="Unassembled WGS sequence"/>
</dbReference>
<dbReference type="InterPro" id="IPR015883">
    <property type="entry name" value="Glyco_hydro_20_cat"/>
</dbReference>
<comment type="caution">
    <text evidence="9">The sequence shown here is derived from an EMBL/GenBank/DDBJ whole genome shotgun (WGS) entry which is preliminary data.</text>
</comment>
<feature type="active site" description="Proton donor" evidence="6">
    <location>
        <position position="318"/>
    </location>
</feature>
<evidence type="ECO:0000256" key="7">
    <source>
        <dbReference type="SAM" id="SignalP"/>
    </source>
</evidence>
<comment type="similarity">
    <text evidence="2">Belongs to the glycosyl hydrolase 20 family.</text>
</comment>
<dbReference type="PRINTS" id="PR00738">
    <property type="entry name" value="GLHYDRLASE20"/>
</dbReference>
<keyword evidence="5" id="KW-0326">Glycosidase</keyword>
<dbReference type="PANTHER" id="PTHR22600">
    <property type="entry name" value="BETA-HEXOSAMINIDASE"/>
    <property type="match status" value="1"/>
</dbReference>
<proteinExistence type="inferred from homology"/>
<dbReference type="AlphaFoldDB" id="A0AAE3P2S3"/>
<dbReference type="EMBL" id="JARGDL010000030">
    <property type="protein sequence ID" value="MDF1613190.1"/>
    <property type="molecule type" value="Genomic_DNA"/>
</dbReference>
<evidence type="ECO:0000256" key="6">
    <source>
        <dbReference type="PIRSR" id="PIRSR625705-1"/>
    </source>
</evidence>
<evidence type="ECO:0000256" key="3">
    <source>
        <dbReference type="ARBA" id="ARBA00012663"/>
    </source>
</evidence>
<dbReference type="InterPro" id="IPR026876">
    <property type="entry name" value="Fn3_assoc_repeat"/>
</dbReference>
<dbReference type="Gene3D" id="3.90.182.10">
    <property type="entry name" value="Toxin - Anthrax Protective Antigen,domain 1"/>
    <property type="match status" value="1"/>
</dbReference>
<dbReference type="EC" id="3.2.1.52" evidence="3"/>
<dbReference type="Gene3D" id="3.20.20.80">
    <property type="entry name" value="Glycosidases"/>
    <property type="match status" value="1"/>
</dbReference>
<dbReference type="GO" id="GO:0016020">
    <property type="term" value="C:membrane"/>
    <property type="evidence" value="ECO:0007669"/>
    <property type="project" value="TreeGrafter"/>
</dbReference>
<dbReference type="InterPro" id="IPR015882">
    <property type="entry name" value="HEX_bac_N"/>
</dbReference>
<evidence type="ECO:0000256" key="2">
    <source>
        <dbReference type="ARBA" id="ARBA00006285"/>
    </source>
</evidence>
<dbReference type="SMART" id="SM00758">
    <property type="entry name" value="PA14"/>
    <property type="match status" value="1"/>
</dbReference>
<evidence type="ECO:0000313" key="10">
    <source>
        <dbReference type="Proteomes" id="UP001221302"/>
    </source>
</evidence>
<feature type="domain" description="PA14" evidence="8">
    <location>
        <begin position="596"/>
        <end position="733"/>
    </location>
</feature>
<dbReference type="InterPro" id="IPR025705">
    <property type="entry name" value="Beta_hexosaminidase_sua/sub"/>
</dbReference>
<protein>
    <recommendedName>
        <fullName evidence="3">beta-N-acetylhexosaminidase</fullName>
        <ecNumber evidence="3">3.2.1.52</ecNumber>
    </recommendedName>
</protein>
<dbReference type="InterPro" id="IPR037524">
    <property type="entry name" value="PA14/GLEYA"/>
</dbReference>
<dbReference type="Gene3D" id="3.30.379.10">
    <property type="entry name" value="Chitobiase/beta-hexosaminidase domain 2-like"/>
    <property type="match status" value="1"/>
</dbReference>
<evidence type="ECO:0000256" key="4">
    <source>
        <dbReference type="ARBA" id="ARBA00022801"/>
    </source>
</evidence>
<dbReference type="InterPro" id="IPR011658">
    <property type="entry name" value="PA14_dom"/>
</dbReference>
<evidence type="ECO:0000313" key="9">
    <source>
        <dbReference type="EMBL" id="MDF1613190.1"/>
    </source>
</evidence>
<organism evidence="9 10">
    <name type="scientific">Stygiobacter electus</name>
    <dbReference type="NCBI Taxonomy" id="3032292"/>
    <lineage>
        <taxon>Bacteria</taxon>
        <taxon>Pseudomonadati</taxon>
        <taxon>Ignavibacteriota</taxon>
        <taxon>Ignavibacteria</taxon>
        <taxon>Ignavibacteriales</taxon>
        <taxon>Melioribacteraceae</taxon>
        <taxon>Stygiobacter</taxon>
    </lineage>
</organism>
<reference evidence="9" key="1">
    <citation type="submission" date="2023-03" db="EMBL/GenBank/DDBJ databases">
        <title>Stygiobacter electus gen. nov., sp. nov., facultatively anaerobic thermotolerant bacterium of the class Ignavibacteria from a well of Yessentuki mineral water deposit.</title>
        <authorList>
            <person name="Podosokorskaya O.A."/>
            <person name="Elcheninov A.G."/>
            <person name="Petrova N.F."/>
            <person name="Zavarzina D.G."/>
            <person name="Kublanov I.V."/>
            <person name="Merkel A.Y."/>
        </authorList>
    </citation>
    <scope>NUCLEOTIDE SEQUENCE</scope>
    <source>
        <strain evidence="9">09-Me</strain>
    </source>
</reference>
<dbReference type="PANTHER" id="PTHR22600:SF57">
    <property type="entry name" value="BETA-N-ACETYLHEXOSAMINIDASE"/>
    <property type="match status" value="1"/>
</dbReference>